<reference evidence="1 2" key="2">
    <citation type="journal article" date="2019" name="G3 (Bethesda)">
        <title>Hybrid Assembly of the Genome of the Entomopathogenic Nematode Steinernema carpocapsae Identifies the X-Chromosome.</title>
        <authorList>
            <person name="Serra L."/>
            <person name="Macchietto M."/>
            <person name="Macias-Munoz A."/>
            <person name="McGill C.J."/>
            <person name="Rodriguez I.M."/>
            <person name="Rodriguez B."/>
            <person name="Murad R."/>
            <person name="Mortazavi A."/>
        </authorList>
    </citation>
    <scope>NUCLEOTIDE SEQUENCE [LARGE SCALE GENOMIC DNA]</scope>
    <source>
        <strain evidence="1 2">ALL</strain>
    </source>
</reference>
<dbReference type="EMBL" id="AZBU02000006">
    <property type="protein sequence ID" value="TKR71900.1"/>
    <property type="molecule type" value="Genomic_DNA"/>
</dbReference>
<gene>
    <name evidence="1" type="ORF">L596_019432</name>
</gene>
<keyword evidence="2" id="KW-1185">Reference proteome</keyword>
<dbReference type="AlphaFoldDB" id="A0A4U5MQI4"/>
<evidence type="ECO:0000313" key="1">
    <source>
        <dbReference type="EMBL" id="TKR71900.1"/>
    </source>
</evidence>
<accession>A0A4U5MQI4</accession>
<comment type="caution">
    <text evidence="1">The sequence shown here is derived from an EMBL/GenBank/DDBJ whole genome shotgun (WGS) entry which is preliminary data.</text>
</comment>
<reference evidence="1 2" key="1">
    <citation type="journal article" date="2015" name="Genome Biol.">
        <title>Comparative genomics of Steinernema reveals deeply conserved gene regulatory networks.</title>
        <authorList>
            <person name="Dillman A.R."/>
            <person name="Macchietto M."/>
            <person name="Porter C.F."/>
            <person name="Rogers A."/>
            <person name="Williams B."/>
            <person name="Antoshechkin I."/>
            <person name="Lee M.M."/>
            <person name="Goodwin Z."/>
            <person name="Lu X."/>
            <person name="Lewis E.E."/>
            <person name="Goodrich-Blair H."/>
            <person name="Stock S.P."/>
            <person name="Adams B.J."/>
            <person name="Sternberg P.W."/>
            <person name="Mortazavi A."/>
        </authorList>
    </citation>
    <scope>NUCLEOTIDE SEQUENCE [LARGE SCALE GENOMIC DNA]</scope>
    <source>
        <strain evidence="1 2">ALL</strain>
    </source>
</reference>
<dbReference type="Proteomes" id="UP000298663">
    <property type="component" value="Unassembled WGS sequence"/>
</dbReference>
<organism evidence="1 2">
    <name type="scientific">Steinernema carpocapsae</name>
    <name type="common">Entomopathogenic nematode</name>
    <dbReference type="NCBI Taxonomy" id="34508"/>
    <lineage>
        <taxon>Eukaryota</taxon>
        <taxon>Metazoa</taxon>
        <taxon>Ecdysozoa</taxon>
        <taxon>Nematoda</taxon>
        <taxon>Chromadorea</taxon>
        <taxon>Rhabditida</taxon>
        <taxon>Tylenchina</taxon>
        <taxon>Panagrolaimomorpha</taxon>
        <taxon>Strongyloidoidea</taxon>
        <taxon>Steinernematidae</taxon>
        <taxon>Steinernema</taxon>
    </lineage>
</organism>
<sequence>MQSLEFHRDDRLDWRRTRVIFFPQQVIIRKIENEKTSSGRSTVVCNPDNYQQMSATHVDGEDSFIVVRMVIKTREAIATNRRAPDRITILGQQRTTQLDASSESEVHRRGRFTVERRRRRGCGRSWRRGAS</sequence>
<evidence type="ECO:0000313" key="2">
    <source>
        <dbReference type="Proteomes" id="UP000298663"/>
    </source>
</evidence>
<protein>
    <submittedName>
        <fullName evidence="1">Uncharacterized protein</fullName>
    </submittedName>
</protein>
<name>A0A4U5MQI4_STECR</name>
<proteinExistence type="predicted"/>